<keyword evidence="1" id="KW-1133">Transmembrane helix</keyword>
<protein>
    <submittedName>
        <fullName evidence="2">Uncharacterized protein</fullName>
    </submittedName>
</protein>
<name>A0A9D1WQJ0_9FIRM</name>
<reference evidence="2" key="2">
    <citation type="submission" date="2021-04" db="EMBL/GenBank/DDBJ databases">
        <authorList>
            <person name="Gilroy R."/>
        </authorList>
    </citation>
    <scope>NUCLEOTIDE SEQUENCE</scope>
    <source>
        <strain evidence="2">CHK188-5543</strain>
    </source>
</reference>
<dbReference type="EMBL" id="DXES01000064">
    <property type="protein sequence ID" value="HIX65224.1"/>
    <property type="molecule type" value="Genomic_DNA"/>
</dbReference>
<sequence>YLLLRVAALGGRQGFETNGWIALAPIIWQLGLLLLTFMSYTAVRSVSDQMFTILSMVLSLLFWLAHARWAGNVLRGKGIARMHAYGFPYAVLAISTGAGMVAAFLAGRSVQVGLGLPGALYLLFSGLYAAALGLCAREAR</sequence>
<feature type="transmembrane region" description="Helical" evidence="1">
    <location>
        <begin position="49"/>
        <end position="65"/>
    </location>
</feature>
<evidence type="ECO:0000313" key="3">
    <source>
        <dbReference type="Proteomes" id="UP000886800"/>
    </source>
</evidence>
<gene>
    <name evidence="2" type="ORF">H9736_03145</name>
</gene>
<feature type="non-terminal residue" evidence="2">
    <location>
        <position position="1"/>
    </location>
</feature>
<feature type="transmembrane region" description="Helical" evidence="1">
    <location>
        <begin position="86"/>
        <end position="106"/>
    </location>
</feature>
<dbReference type="Proteomes" id="UP000886800">
    <property type="component" value="Unassembled WGS sequence"/>
</dbReference>
<evidence type="ECO:0000313" key="2">
    <source>
        <dbReference type="EMBL" id="HIX65224.1"/>
    </source>
</evidence>
<comment type="caution">
    <text evidence="2">The sequence shown here is derived from an EMBL/GenBank/DDBJ whole genome shotgun (WGS) entry which is preliminary data.</text>
</comment>
<organism evidence="2 3">
    <name type="scientific">Candidatus Anaerotruncus excrementipullorum</name>
    <dbReference type="NCBI Taxonomy" id="2838465"/>
    <lineage>
        <taxon>Bacteria</taxon>
        <taxon>Bacillati</taxon>
        <taxon>Bacillota</taxon>
        <taxon>Clostridia</taxon>
        <taxon>Eubacteriales</taxon>
        <taxon>Oscillospiraceae</taxon>
        <taxon>Anaerotruncus</taxon>
    </lineage>
</organism>
<feature type="transmembrane region" description="Helical" evidence="1">
    <location>
        <begin position="20"/>
        <end position="43"/>
    </location>
</feature>
<accession>A0A9D1WQJ0</accession>
<keyword evidence="1" id="KW-0812">Transmembrane</keyword>
<feature type="transmembrane region" description="Helical" evidence="1">
    <location>
        <begin position="118"/>
        <end position="136"/>
    </location>
</feature>
<proteinExistence type="predicted"/>
<evidence type="ECO:0000256" key="1">
    <source>
        <dbReference type="SAM" id="Phobius"/>
    </source>
</evidence>
<dbReference type="AlphaFoldDB" id="A0A9D1WQJ0"/>
<keyword evidence="1" id="KW-0472">Membrane</keyword>
<reference evidence="2" key="1">
    <citation type="journal article" date="2021" name="PeerJ">
        <title>Extensive microbial diversity within the chicken gut microbiome revealed by metagenomics and culture.</title>
        <authorList>
            <person name="Gilroy R."/>
            <person name="Ravi A."/>
            <person name="Getino M."/>
            <person name="Pursley I."/>
            <person name="Horton D.L."/>
            <person name="Alikhan N.F."/>
            <person name="Baker D."/>
            <person name="Gharbi K."/>
            <person name="Hall N."/>
            <person name="Watson M."/>
            <person name="Adriaenssens E.M."/>
            <person name="Foster-Nyarko E."/>
            <person name="Jarju S."/>
            <person name="Secka A."/>
            <person name="Antonio M."/>
            <person name="Oren A."/>
            <person name="Chaudhuri R.R."/>
            <person name="La Ragione R."/>
            <person name="Hildebrand F."/>
            <person name="Pallen M.J."/>
        </authorList>
    </citation>
    <scope>NUCLEOTIDE SEQUENCE</scope>
    <source>
        <strain evidence="2">CHK188-5543</strain>
    </source>
</reference>